<dbReference type="GO" id="GO:0005856">
    <property type="term" value="C:cytoskeleton"/>
    <property type="evidence" value="ECO:0007669"/>
    <property type="project" value="TreeGrafter"/>
</dbReference>
<dbReference type="eggNOG" id="KOG3699">
    <property type="taxonomic scope" value="Eukaryota"/>
</dbReference>
<gene>
    <name evidence="2" type="ORF">HMPREF1541_05755</name>
</gene>
<dbReference type="AlphaFoldDB" id="W2RV03"/>
<dbReference type="GO" id="GO:0051015">
    <property type="term" value="F:actin filament binding"/>
    <property type="evidence" value="ECO:0007669"/>
    <property type="project" value="TreeGrafter"/>
</dbReference>
<dbReference type="GeneID" id="19973094"/>
<evidence type="ECO:0000313" key="3">
    <source>
        <dbReference type="Proteomes" id="UP000030752"/>
    </source>
</evidence>
<dbReference type="SUPFAM" id="SSF53639">
    <property type="entry name" value="AraD/HMP-PK domain-like"/>
    <property type="match status" value="1"/>
</dbReference>
<dbReference type="OrthoDB" id="3238794at2759"/>
<dbReference type="InterPro" id="IPR001303">
    <property type="entry name" value="Aldolase_II/adducin_N"/>
</dbReference>
<dbReference type="Pfam" id="PF00596">
    <property type="entry name" value="Aldolase_II"/>
    <property type="match status" value="1"/>
</dbReference>
<dbReference type="RefSeq" id="XP_008718314.1">
    <property type="nucleotide sequence ID" value="XM_008720092.1"/>
</dbReference>
<sequence>MATVTQTVAEAQGSLALDSTSPQTAIDSAAPSTYKLPKARKVPVFETKEEEREWQKQQMAAAFRVFAKLGFADGVAGHMSLREDPVNPHLFWINPYAVHFSLIKVSDLVLVDEEGQVQQETSHTVSHAGFIIHSVLHQMRPDINVAVHLHSPSGVAWSAFGKPVEMLFQDMCYFYNDLSVYEGFGGTVLAKEEGMNLAKALGPKNKNIILQNHGILTCGANVGEAAGFFIALERACHRQLAVEAAAANGLAKRYIPEAEAAYSKKYDYTPENTYMSFQPEYQAVLAETHGSFLA</sequence>
<protein>
    <recommendedName>
        <fullName evidence="1">Class II aldolase/adducin N-terminal domain-containing protein</fullName>
    </recommendedName>
</protein>
<dbReference type="InterPro" id="IPR036409">
    <property type="entry name" value="Aldolase_II/adducin_N_sf"/>
</dbReference>
<dbReference type="EMBL" id="KB822721">
    <property type="protein sequence ID" value="ETN39529.1"/>
    <property type="molecule type" value="Genomic_DNA"/>
</dbReference>
<dbReference type="HOGENOM" id="CLU_006033_1_2_1"/>
<dbReference type="Proteomes" id="UP000030752">
    <property type="component" value="Unassembled WGS sequence"/>
</dbReference>
<evidence type="ECO:0000313" key="2">
    <source>
        <dbReference type="EMBL" id="ETN39529.1"/>
    </source>
</evidence>
<accession>W2RV03</accession>
<name>W2RV03_CYPE1</name>
<organism evidence="2 3">
    <name type="scientific">Cyphellophora europaea (strain CBS 101466)</name>
    <name type="common">Phialophora europaea</name>
    <dbReference type="NCBI Taxonomy" id="1220924"/>
    <lineage>
        <taxon>Eukaryota</taxon>
        <taxon>Fungi</taxon>
        <taxon>Dikarya</taxon>
        <taxon>Ascomycota</taxon>
        <taxon>Pezizomycotina</taxon>
        <taxon>Eurotiomycetes</taxon>
        <taxon>Chaetothyriomycetidae</taxon>
        <taxon>Chaetothyriales</taxon>
        <taxon>Cyphellophoraceae</taxon>
        <taxon>Cyphellophora</taxon>
    </lineage>
</organism>
<dbReference type="NCBIfam" id="NF004855">
    <property type="entry name" value="PRK06208.1"/>
    <property type="match status" value="1"/>
</dbReference>
<evidence type="ECO:0000259" key="1">
    <source>
        <dbReference type="SMART" id="SM01007"/>
    </source>
</evidence>
<dbReference type="STRING" id="1220924.W2RV03"/>
<dbReference type="VEuPathDB" id="FungiDB:HMPREF1541_05755"/>
<proteinExistence type="predicted"/>
<dbReference type="FunFam" id="3.40.225.10:FF:000009">
    <property type="entry name" value="Class II aldolase/adducin N-terminal"/>
    <property type="match status" value="1"/>
</dbReference>
<dbReference type="PANTHER" id="PTHR10672:SF40">
    <property type="entry name" value="CLASS II ALDOLASE_ADDUCIN DOMAIN PROTEIN (AFU_ORTHOLOGUE AFUA_3G09800)"/>
    <property type="match status" value="1"/>
</dbReference>
<dbReference type="SMART" id="SM01007">
    <property type="entry name" value="Aldolase_II"/>
    <property type="match status" value="1"/>
</dbReference>
<dbReference type="PANTHER" id="PTHR10672">
    <property type="entry name" value="ADDUCIN"/>
    <property type="match status" value="1"/>
</dbReference>
<keyword evidence="3" id="KW-1185">Reference proteome</keyword>
<dbReference type="InterPro" id="IPR051017">
    <property type="entry name" value="Aldolase-II_Adducin_sf"/>
</dbReference>
<reference evidence="2 3" key="1">
    <citation type="submission" date="2013-03" db="EMBL/GenBank/DDBJ databases">
        <title>The Genome Sequence of Phialophora europaea CBS 101466.</title>
        <authorList>
            <consortium name="The Broad Institute Genomics Platform"/>
            <person name="Cuomo C."/>
            <person name="de Hoog S."/>
            <person name="Gorbushina A."/>
            <person name="Walker B."/>
            <person name="Young S.K."/>
            <person name="Zeng Q."/>
            <person name="Gargeya S."/>
            <person name="Fitzgerald M."/>
            <person name="Haas B."/>
            <person name="Abouelleil A."/>
            <person name="Allen A.W."/>
            <person name="Alvarado L."/>
            <person name="Arachchi H.M."/>
            <person name="Berlin A.M."/>
            <person name="Chapman S.B."/>
            <person name="Gainer-Dewar J."/>
            <person name="Goldberg J."/>
            <person name="Griggs A."/>
            <person name="Gujja S."/>
            <person name="Hansen M."/>
            <person name="Howarth C."/>
            <person name="Imamovic A."/>
            <person name="Ireland A."/>
            <person name="Larimer J."/>
            <person name="McCowan C."/>
            <person name="Murphy C."/>
            <person name="Pearson M."/>
            <person name="Poon T.W."/>
            <person name="Priest M."/>
            <person name="Roberts A."/>
            <person name="Saif S."/>
            <person name="Shea T."/>
            <person name="Sisk P."/>
            <person name="Sykes S."/>
            <person name="Wortman J."/>
            <person name="Nusbaum C."/>
            <person name="Birren B."/>
        </authorList>
    </citation>
    <scope>NUCLEOTIDE SEQUENCE [LARGE SCALE GENOMIC DNA]</scope>
    <source>
        <strain evidence="2 3">CBS 101466</strain>
    </source>
</reference>
<feature type="domain" description="Class II aldolase/adducin N-terminal" evidence="1">
    <location>
        <begin position="57"/>
        <end position="240"/>
    </location>
</feature>
<dbReference type="InParanoid" id="W2RV03"/>
<dbReference type="Gene3D" id="3.40.225.10">
    <property type="entry name" value="Class II aldolase/adducin N-terminal domain"/>
    <property type="match status" value="1"/>
</dbReference>